<protein>
    <submittedName>
        <fullName evidence="1">Uncharacterized protein</fullName>
    </submittedName>
</protein>
<evidence type="ECO:0000313" key="1">
    <source>
        <dbReference type="EMBL" id="SVE30754.1"/>
    </source>
</evidence>
<dbReference type="AlphaFoldDB" id="A0A383CF47"/>
<accession>A0A383CF47</accession>
<organism evidence="1">
    <name type="scientific">marine metagenome</name>
    <dbReference type="NCBI Taxonomy" id="408172"/>
    <lineage>
        <taxon>unclassified sequences</taxon>
        <taxon>metagenomes</taxon>
        <taxon>ecological metagenomes</taxon>
    </lineage>
</organism>
<proteinExistence type="predicted"/>
<name>A0A383CF47_9ZZZZ</name>
<feature type="non-terminal residue" evidence="1">
    <location>
        <position position="241"/>
    </location>
</feature>
<dbReference type="EMBL" id="UINC01208287">
    <property type="protein sequence ID" value="SVE30754.1"/>
    <property type="molecule type" value="Genomic_DNA"/>
</dbReference>
<reference evidence="1" key="1">
    <citation type="submission" date="2018-05" db="EMBL/GenBank/DDBJ databases">
        <authorList>
            <person name="Lanie J.A."/>
            <person name="Ng W.-L."/>
            <person name="Kazmierczak K.M."/>
            <person name="Andrzejewski T.M."/>
            <person name="Davidsen T.M."/>
            <person name="Wayne K.J."/>
            <person name="Tettelin H."/>
            <person name="Glass J.I."/>
            <person name="Rusch D."/>
            <person name="Podicherti R."/>
            <person name="Tsui H.-C.T."/>
            <person name="Winkler M.E."/>
        </authorList>
    </citation>
    <scope>NUCLEOTIDE SEQUENCE</scope>
</reference>
<sequence>LFLKEKVTVDSENKQTPQSRRFTSHEGEFVFIHNAYIDKQVINIPPKKINSSTELESEFIKRLENLEKNIVKNEELFYPQKQYGVEFNPVYFLHQMSFRSKLVIIGNINYFPNQSNIEYSLPFYFAKGLEGSLAYNPNILKLGIQYRKYFAQKRFRSIPDSNFSDGLSLAFGAQFVTVEGYECDISGNNHMCSTDIKNYIPSTSIITKNYLTLFIDAGYRVFSKGGIYFGFSMMVGINTIE</sequence>
<feature type="non-terminal residue" evidence="1">
    <location>
        <position position="1"/>
    </location>
</feature>
<gene>
    <name evidence="1" type="ORF">METZ01_LOCUS483608</name>
</gene>